<dbReference type="EMBL" id="LR031570">
    <property type="protein sequence ID" value="VDC71031.1"/>
    <property type="molecule type" value="Genomic_DNA"/>
</dbReference>
<feature type="compositionally biased region" description="Polar residues" evidence="1">
    <location>
        <begin position="111"/>
        <end position="125"/>
    </location>
</feature>
<reference evidence="2" key="1">
    <citation type="submission" date="2018-11" db="EMBL/GenBank/DDBJ databases">
        <authorList>
            <consortium name="Genoscope - CEA"/>
            <person name="William W."/>
        </authorList>
    </citation>
    <scope>NUCLEOTIDE SEQUENCE</scope>
</reference>
<protein>
    <submittedName>
        <fullName evidence="2">Uncharacterized protein</fullName>
    </submittedName>
</protein>
<feature type="compositionally biased region" description="Polar residues" evidence="1">
    <location>
        <begin position="42"/>
        <end position="76"/>
    </location>
</feature>
<accession>A0A3P5ZE32</accession>
<organism evidence="2">
    <name type="scientific">Brassica campestris</name>
    <name type="common">Field mustard</name>
    <dbReference type="NCBI Taxonomy" id="3711"/>
    <lineage>
        <taxon>Eukaryota</taxon>
        <taxon>Viridiplantae</taxon>
        <taxon>Streptophyta</taxon>
        <taxon>Embryophyta</taxon>
        <taxon>Tracheophyta</taxon>
        <taxon>Spermatophyta</taxon>
        <taxon>Magnoliopsida</taxon>
        <taxon>eudicotyledons</taxon>
        <taxon>Gunneridae</taxon>
        <taxon>Pentapetalae</taxon>
        <taxon>rosids</taxon>
        <taxon>malvids</taxon>
        <taxon>Brassicales</taxon>
        <taxon>Brassicaceae</taxon>
        <taxon>Brassiceae</taxon>
        <taxon>Brassica</taxon>
    </lineage>
</organism>
<feature type="region of interest" description="Disordered" evidence="1">
    <location>
        <begin position="1"/>
        <end position="145"/>
    </location>
</feature>
<proteinExistence type="predicted"/>
<name>A0A3P5ZE32_BRACM</name>
<dbReference type="AlphaFoldDB" id="A0A3P5ZE32"/>
<feature type="region of interest" description="Disordered" evidence="1">
    <location>
        <begin position="194"/>
        <end position="265"/>
    </location>
</feature>
<feature type="compositionally biased region" description="Basic and acidic residues" evidence="1">
    <location>
        <begin position="94"/>
        <end position="110"/>
    </location>
</feature>
<feature type="compositionally biased region" description="Basic residues" evidence="1">
    <location>
        <begin position="1"/>
        <end position="11"/>
    </location>
</feature>
<sequence length="265" mass="29520">MTHPKTARRAPQRNAHTNNSNSSSATHPQHPNQAIIRPGNGLYTTPNRAKWTATSAIPNQSPNLHTTAPHTTTRGSSKPMKCWDVSEDQAFDAAIKDTRTTTRPPREASHRSSSTTNPPACSTPQPAAMVIGPTSIHPGERKRTQTRRTIENLEHPLEPNDFLDQKQQATAEPEKPHRPSHLRIERSQTIFKGRKSISNHNPKIRLQQLPIAHPSRRNHRERGEASGEETPLQQSTPRHQTLAHDTAHIEGEQTGEAAAKRENLD</sequence>
<evidence type="ECO:0000313" key="2">
    <source>
        <dbReference type="EMBL" id="VDC71031.1"/>
    </source>
</evidence>
<feature type="compositionally biased region" description="Low complexity" evidence="1">
    <location>
        <begin position="14"/>
        <end position="27"/>
    </location>
</feature>
<gene>
    <name evidence="2" type="ORF">BRAA05T20745Z</name>
</gene>
<evidence type="ECO:0000256" key="1">
    <source>
        <dbReference type="SAM" id="MobiDB-lite"/>
    </source>
</evidence>